<keyword evidence="2" id="KW-0812">Transmembrane</keyword>
<feature type="transmembrane region" description="Helical" evidence="2">
    <location>
        <begin position="38"/>
        <end position="59"/>
    </location>
</feature>
<evidence type="ECO:0000256" key="2">
    <source>
        <dbReference type="SAM" id="Phobius"/>
    </source>
</evidence>
<evidence type="ECO:0000259" key="3">
    <source>
        <dbReference type="PROSITE" id="PS51352"/>
    </source>
</evidence>
<dbReference type="InterPro" id="IPR017937">
    <property type="entry name" value="Thioredoxin_CS"/>
</dbReference>
<dbReference type="STRING" id="42354.SAMN05216333_101132"/>
<dbReference type="PANTHER" id="PTHR42852">
    <property type="entry name" value="THIOL:DISULFIDE INTERCHANGE PROTEIN DSBE"/>
    <property type="match status" value="1"/>
</dbReference>
<protein>
    <submittedName>
        <fullName evidence="4">Thiol-disulfide isomerase or thioredoxin</fullName>
    </submittedName>
</protein>
<dbReference type="InterPro" id="IPR036249">
    <property type="entry name" value="Thioredoxin-like_sf"/>
</dbReference>
<evidence type="ECO:0000256" key="1">
    <source>
        <dbReference type="ARBA" id="ARBA00023284"/>
    </source>
</evidence>
<dbReference type="AlphaFoldDB" id="A0A1H8J9G0"/>
<dbReference type="CDD" id="cd02966">
    <property type="entry name" value="TlpA_like_family"/>
    <property type="match status" value="1"/>
</dbReference>
<dbReference type="Gene3D" id="3.40.30.10">
    <property type="entry name" value="Glutaredoxin"/>
    <property type="match status" value="1"/>
</dbReference>
<reference evidence="5" key="1">
    <citation type="submission" date="2016-10" db="EMBL/GenBank/DDBJ databases">
        <authorList>
            <person name="Varghese N."/>
            <person name="Submissions S."/>
        </authorList>
    </citation>
    <scope>NUCLEOTIDE SEQUENCE [LARGE SCALE GENOMIC DNA]</scope>
    <source>
        <strain evidence="5">Nm76</strain>
    </source>
</reference>
<dbReference type="GO" id="GO:0015036">
    <property type="term" value="F:disulfide oxidoreductase activity"/>
    <property type="evidence" value="ECO:0007669"/>
    <property type="project" value="UniProtKB-ARBA"/>
</dbReference>
<dbReference type="GO" id="GO:0016853">
    <property type="term" value="F:isomerase activity"/>
    <property type="evidence" value="ECO:0007669"/>
    <property type="project" value="UniProtKB-KW"/>
</dbReference>
<sequence length="226" mass="25084">MPKSKLLALYLRALKPNIKFLQAGKLSKDFVMSKFKQIFLYVCVALFALGAGSFLRSVLMESYQVELSSAESQQGAKAILEANLPDIHGENQAVSQWSGKVLVVNFWATWCTPCQEEIPEFVEAQEKYREQGLVFIGIALDQADKVKMFSQEFGINYPVLVGSMDAWSLAAAAGNRMSVLPYTVVINRSGEIAETYVGRVNLKKLEKLVLPLLKETLPAQPSEKTS</sequence>
<dbReference type="InterPro" id="IPR013766">
    <property type="entry name" value="Thioredoxin_domain"/>
</dbReference>
<accession>A0A1H8J9G0</accession>
<keyword evidence="4" id="KW-0413">Isomerase</keyword>
<dbReference type="PANTHER" id="PTHR42852:SF18">
    <property type="entry name" value="CHROMOSOME UNDETERMINED SCAFFOLD_47, WHOLE GENOME SHOTGUN SEQUENCE"/>
    <property type="match status" value="1"/>
</dbReference>
<dbReference type="PROSITE" id="PS51352">
    <property type="entry name" value="THIOREDOXIN_2"/>
    <property type="match status" value="1"/>
</dbReference>
<gene>
    <name evidence="4" type="ORF">SAMN05216333_101132</name>
</gene>
<dbReference type="Proteomes" id="UP000198814">
    <property type="component" value="Unassembled WGS sequence"/>
</dbReference>
<name>A0A1H8J9G0_9PROT</name>
<dbReference type="SUPFAM" id="SSF52833">
    <property type="entry name" value="Thioredoxin-like"/>
    <property type="match status" value="1"/>
</dbReference>
<keyword evidence="2" id="KW-0472">Membrane</keyword>
<keyword evidence="5" id="KW-1185">Reference proteome</keyword>
<dbReference type="EMBL" id="FODO01000001">
    <property type="protein sequence ID" value="SEN77065.1"/>
    <property type="molecule type" value="Genomic_DNA"/>
</dbReference>
<feature type="domain" description="Thioredoxin" evidence="3">
    <location>
        <begin position="73"/>
        <end position="214"/>
    </location>
</feature>
<dbReference type="InterPro" id="IPR050553">
    <property type="entry name" value="Thioredoxin_ResA/DsbE_sf"/>
</dbReference>
<organism evidence="4 5">
    <name type="scientific">Nitrosomonas oligotropha</name>
    <dbReference type="NCBI Taxonomy" id="42354"/>
    <lineage>
        <taxon>Bacteria</taxon>
        <taxon>Pseudomonadati</taxon>
        <taxon>Pseudomonadota</taxon>
        <taxon>Betaproteobacteria</taxon>
        <taxon>Nitrosomonadales</taxon>
        <taxon>Nitrosomonadaceae</taxon>
        <taxon>Nitrosomonas</taxon>
    </lineage>
</organism>
<dbReference type="GO" id="GO:0016209">
    <property type="term" value="F:antioxidant activity"/>
    <property type="evidence" value="ECO:0007669"/>
    <property type="project" value="InterPro"/>
</dbReference>
<dbReference type="InterPro" id="IPR000866">
    <property type="entry name" value="AhpC/TSA"/>
</dbReference>
<keyword evidence="2" id="KW-1133">Transmembrane helix</keyword>
<keyword evidence="1" id="KW-0676">Redox-active center</keyword>
<proteinExistence type="predicted"/>
<evidence type="ECO:0000313" key="4">
    <source>
        <dbReference type="EMBL" id="SEN77065.1"/>
    </source>
</evidence>
<dbReference type="Pfam" id="PF00578">
    <property type="entry name" value="AhpC-TSA"/>
    <property type="match status" value="1"/>
</dbReference>
<dbReference type="PROSITE" id="PS00194">
    <property type="entry name" value="THIOREDOXIN_1"/>
    <property type="match status" value="1"/>
</dbReference>
<evidence type="ECO:0000313" key="5">
    <source>
        <dbReference type="Proteomes" id="UP000198814"/>
    </source>
</evidence>